<dbReference type="InterPro" id="IPR000433">
    <property type="entry name" value="Znf_ZZ"/>
</dbReference>
<dbReference type="Proteomes" id="UP000813461">
    <property type="component" value="Unassembled WGS sequence"/>
</dbReference>
<keyword evidence="1" id="KW-0479">Metal-binding</keyword>
<keyword evidence="6" id="KW-1185">Reference proteome</keyword>
<dbReference type="EMBL" id="JAGMVJ010000011">
    <property type="protein sequence ID" value="KAH7086514.1"/>
    <property type="molecule type" value="Genomic_DNA"/>
</dbReference>
<dbReference type="InterPro" id="IPR011009">
    <property type="entry name" value="Kinase-like_dom_sf"/>
</dbReference>
<dbReference type="SUPFAM" id="SSF57850">
    <property type="entry name" value="RING/U-box"/>
    <property type="match status" value="1"/>
</dbReference>
<proteinExistence type="predicted"/>
<dbReference type="OrthoDB" id="3734019at2759"/>
<dbReference type="GO" id="GO:0008270">
    <property type="term" value="F:zinc ion binding"/>
    <property type="evidence" value="ECO:0007669"/>
    <property type="project" value="UniProtKB-KW"/>
</dbReference>
<gene>
    <name evidence="5" type="ORF">FB567DRAFT_72668</name>
</gene>
<evidence type="ECO:0000259" key="4">
    <source>
        <dbReference type="SMART" id="SM00291"/>
    </source>
</evidence>
<keyword evidence="3" id="KW-0862">Zinc</keyword>
<dbReference type="Gene3D" id="1.10.510.10">
    <property type="entry name" value="Transferase(Phosphotransferase) domain 1"/>
    <property type="match status" value="1"/>
</dbReference>
<name>A0A8K0VXL4_9PLEO</name>
<sequence length="576" mass="63616">MAAVENISSGLAVKIADQKDGEKTSVLRRDSLQPSTILDVTNNLGMPTKGSTSVPPLMITAFWQESESSSSRTNCYRVLFSKSTNVRCQLTVSVTITKVSKYWPTTKLTSELYSCGDTMFLAEAGSLPQTLQDRMYDILSRQDGSHDNGNVVLALSDDDESLELVPQDSDQVSAPAPILVDTPHGSLTAAAYLETIGCKVYTEDEVRTISGFQPPKHFLSSIDGVLVEEVMCNRDPPSANFLNSIQAFHDMQSIPGLLSLKGVVLNESREVIRSYLLELPKTKCALLLDHLSVPDHTSWEERAMFAQKLIKIISQVHSKGYIVGTLQRRRLPVVVDTHGSLYLCRLETTLTPGSVQQMTDPPEYCAYWGSCDKSTSDHDAPKLTPEFDIYQLGLILWVIAQSWAEGTMATTVRRRFHGHSQPPYMDTEREIFVLPPLDAKVPEYYRSMVDACRRDDPSSRPTATQLPGLMPAFNMPAYSPSEDVIHEHLDVASYRACAPSTKECDTCGALLSGVFYHCSTCETGDYDVCSACLEAGKHCEGEEHLISELVIGCDYPVARKWVSCVKSEGGRDVLEV</sequence>
<evidence type="ECO:0000256" key="3">
    <source>
        <dbReference type="ARBA" id="ARBA00022833"/>
    </source>
</evidence>
<dbReference type="CDD" id="cd02249">
    <property type="entry name" value="ZZ"/>
    <property type="match status" value="1"/>
</dbReference>
<dbReference type="InterPro" id="IPR043145">
    <property type="entry name" value="Znf_ZZ_sf"/>
</dbReference>
<dbReference type="SUPFAM" id="SSF56112">
    <property type="entry name" value="Protein kinase-like (PK-like)"/>
    <property type="match status" value="1"/>
</dbReference>
<reference evidence="5" key="1">
    <citation type="journal article" date="2021" name="Nat. Commun.">
        <title>Genetic determinants of endophytism in the Arabidopsis root mycobiome.</title>
        <authorList>
            <person name="Mesny F."/>
            <person name="Miyauchi S."/>
            <person name="Thiergart T."/>
            <person name="Pickel B."/>
            <person name="Atanasova L."/>
            <person name="Karlsson M."/>
            <person name="Huettel B."/>
            <person name="Barry K.W."/>
            <person name="Haridas S."/>
            <person name="Chen C."/>
            <person name="Bauer D."/>
            <person name="Andreopoulos W."/>
            <person name="Pangilinan J."/>
            <person name="LaButti K."/>
            <person name="Riley R."/>
            <person name="Lipzen A."/>
            <person name="Clum A."/>
            <person name="Drula E."/>
            <person name="Henrissat B."/>
            <person name="Kohler A."/>
            <person name="Grigoriev I.V."/>
            <person name="Martin F.M."/>
            <person name="Hacquard S."/>
        </authorList>
    </citation>
    <scope>NUCLEOTIDE SEQUENCE</scope>
    <source>
        <strain evidence="5">MPI-SDFR-AT-0120</strain>
    </source>
</reference>
<evidence type="ECO:0000313" key="6">
    <source>
        <dbReference type="Proteomes" id="UP000813461"/>
    </source>
</evidence>
<keyword evidence="2" id="KW-0863">Zinc-finger</keyword>
<protein>
    <recommendedName>
        <fullName evidence="4">ZZ-type domain-containing protein</fullName>
    </recommendedName>
</protein>
<feature type="domain" description="ZZ-type" evidence="4">
    <location>
        <begin position="498"/>
        <end position="545"/>
    </location>
</feature>
<comment type="caution">
    <text evidence="5">The sequence shown here is derived from an EMBL/GenBank/DDBJ whole genome shotgun (WGS) entry which is preliminary data.</text>
</comment>
<accession>A0A8K0VXL4</accession>
<dbReference type="Gene3D" id="3.30.60.90">
    <property type="match status" value="1"/>
</dbReference>
<evidence type="ECO:0000256" key="2">
    <source>
        <dbReference type="ARBA" id="ARBA00022771"/>
    </source>
</evidence>
<dbReference type="AlphaFoldDB" id="A0A8K0VXL4"/>
<evidence type="ECO:0000313" key="5">
    <source>
        <dbReference type="EMBL" id="KAH7086514.1"/>
    </source>
</evidence>
<dbReference type="SMART" id="SM00291">
    <property type="entry name" value="ZnF_ZZ"/>
    <property type="match status" value="1"/>
</dbReference>
<organism evidence="5 6">
    <name type="scientific">Paraphoma chrysanthemicola</name>
    <dbReference type="NCBI Taxonomy" id="798071"/>
    <lineage>
        <taxon>Eukaryota</taxon>
        <taxon>Fungi</taxon>
        <taxon>Dikarya</taxon>
        <taxon>Ascomycota</taxon>
        <taxon>Pezizomycotina</taxon>
        <taxon>Dothideomycetes</taxon>
        <taxon>Pleosporomycetidae</taxon>
        <taxon>Pleosporales</taxon>
        <taxon>Pleosporineae</taxon>
        <taxon>Phaeosphaeriaceae</taxon>
        <taxon>Paraphoma</taxon>
    </lineage>
</organism>
<evidence type="ECO:0000256" key="1">
    <source>
        <dbReference type="ARBA" id="ARBA00022723"/>
    </source>
</evidence>